<keyword evidence="4 6" id="KW-1133">Transmembrane helix</keyword>
<evidence type="ECO:0000313" key="8">
    <source>
        <dbReference type="Proteomes" id="UP000077266"/>
    </source>
</evidence>
<proteinExistence type="inferred from homology"/>
<dbReference type="InParanoid" id="A0A165PR77"/>
<reference evidence="7 8" key="1">
    <citation type="journal article" date="2016" name="Mol. Biol. Evol.">
        <title>Comparative Genomics of Early-Diverging Mushroom-Forming Fungi Provides Insights into the Origins of Lignocellulose Decay Capabilities.</title>
        <authorList>
            <person name="Nagy L.G."/>
            <person name="Riley R."/>
            <person name="Tritt A."/>
            <person name="Adam C."/>
            <person name="Daum C."/>
            <person name="Floudas D."/>
            <person name="Sun H."/>
            <person name="Yadav J.S."/>
            <person name="Pangilinan J."/>
            <person name="Larsson K.H."/>
            <person name="Matsuura K."/>
            <person name="Barry K."/>
            <person name="Labutti K."/>
            <person name="Kuo R."/>
            <person name="Ohm R.A."/>
            <person name="Bhattacharya S.S."/>
            <person name="Shirouzu T."/>
            <person name="Yoshinaga Y."/>
            <person name="Martin F.M."/>
            <person name="Grigoriev I.V."/>
            <person name="Hibbett D.S."/>
        </authorList>
    </citation>
    <scope>NUCLEOTIDE SEQUENCE [LARGE SCALE GENOMIC DNA]</scope>
    <source>
        <strain evidence="7 8">HHB12029</strain>
    </source>
</reference>
<dbReference type="STRING" id="1314781.A0A165PR77"/>
<feature type="transmembrane region" description="Helical" evidence="6">
    <location>
        <begin position="74"/>
        <end position="98"/>
    </location>
</feature>
<dbReference type="OrthoDB" id="860at2759"/>
<evidence type="ECO:0000256" key="5">
    <source>
        <dbReference type="ARBA" id="ARBA00023136"/>
    </source>
</evidence>
<organism evidence="7 8">
    <name type="scientific">Exidia glandulosa HHB12029</name>
    <dbReference type="NCBI Taxonomy" id="1314781"/>
    <lineage>
        <taxon>Eukaryota</taxon>
        <taxon>Fungi</taxon>
        <taxon>Dikarya</taxon>
        <taxon>Basidiomycota</taxon>
        <taxon>Agaricomycotina</taxon>
        <taxon>Agaricomycetes</taxon>
        <taxon>Auriculariales</taxon>
        <taxon>Exidiaceae</taxon>
        <taxon>Exidia</taxon>
    </lineage>
</organism>
<protein>
    <recommendedName>
        <fullName evidence="9">Integral membrane protein</fullName>
    </recommendedName>
</protein>
<evidence type="ECO:0000256" key="6">
    <source>
        <dbReference type="RuleBase" id="RU363053"/>
    </source>
</evidence>
<evidence type="ECO:0000313" key="7">
    <source>
        <dbReference type="EMBL" id="KZW02556.1"/>
    </source>
</evidence>
<feature type="transmembrane region" description="Helical" evidence="6">
    <location>
        <begin position="177"/>
        <end position="195"/>
    </location>
</feature>
<feature type="transmembrane region" description="Helical" evidence="6">
    <location>
        <begin position="118"/>
        <end position="138"/>
    </location>
</feature>
<keyword evidence="3 6" id="KW-0812">Transmembrane</keyword>
<keyword evidence="8" id="KW-1185">Reference proteome</keyword>
<evidence type="ECO:0008006" key="9">
    <source>
        <dbReference type="Google" id="ProtNLM"/>
    </source>
</evidence>
<keyword evidence="5 6" id="KW-0472">Membrane</keyword>
<accession>A0A165PR77</accession>
<name>A0A165PR77_EXIGL</name>
<dbReference type="PANTHER" id="PTHR11266">
    <property type="entry name" value="PEROXISOMAL MEMBRANE PROTEIN 2, PXMP2 MPV17"/>
    <property type="match status" value="1"/>
</dbReference>
<dbReference type="Proteomes" id="UP000077266">
    <property type="component" value="Unassembled WGS sequence"/>
</dbReference>
<feature type="transmembrane region" description="Helical" evidence="6">
    <location>
        <begin position="150"/>
        <end position="171"/>
    </location>
</feature>
<evidence type="ECO:0000256" key="4">
    <source>
        <dbReference type="ARBA" id="ARBA00022989"/>
    </source>
</evidence>
<sequence>MSAVNKRNPLLDAYLRNLVANPLWTKAATAATLQFSQDALASAIAGARPRPGKAAPLHEKALAKVSADMVSVKMAVAGALVFAPLNHALGIFLARLLATRGKTGTRAKVEGILANNLIAAPINTVAYLASIAIINGARSVDGVLALVQRGFFGMLKMTWMISPVAMVIAQKAIPPELWPLFFNFVGFVIGTYMSARVKKARLAAARAKKDPKDPKAFDV</sequence>
<dbReference type="InterPro" id="IPR007248">
    <property type="entry name" value="Mpv17_PMP22"/>
</dbReference>
<dbReference type="GO" id="GO:0005778">
    <property type="term" value="C:peroxisomal membrane"/>
    <property type="evidence" value="ECO:0007669"/>
    <property type="project" value="TreeGrafter"/>
</dbReference>
<evidence type="ECO:0000256" key="2">
    <source>
        <dbReference type="ARBA" id="ARBA00006824"/>
    </source>
</evidence>
<dbReference type="EMBL" id="KV425887">
    <property type="protein sequence ID" value="KZW02556.1"/>
    <property type="molecule type" value="Genomic_DNA"/>
</dbReference>
<gene>
    <name evidence="7" type="ORF">EXIGLDRAFT_601777</name>
</gene>
<dbReference type="AlphaFoldDB" id="A0A165PR77"/>
<evidence type="ECO:0000256" key="3">
    <source>
        <dbReference type="ARBA" id="ARBA00022692"/>
    </source>
</evidence>
<comment type="subcellular location">
    <subcellularLocation>
        <location evidence="1">Membrane</location>
        <topology evidence="1">Multi-pass membrane protein</topology>
    </subcellularLocation>
</comment>
<evidence type="ECO:0000256" key="1">
    <source>
        <dbReference type="ARBA" id="ARBA00004141"/>
    </source>
</evidence>
<dbReference type="PANTHER" id="PTHR11266:SF93">
    <property type="entry name" value="INTEGRAL MEMBRANE PROTEIN 25D9-6"/>
    <property type="match status" value="1"/>
</dbReference>
<dbReference type="Pfam" id="PF04117">
    <property type="entry name" value="Mpv17_PMP22"/>
    <property type="match status" value="1"/>
</dbReference>
<comment type="similarity">
    <text evidence="2 6">Belongs to the peroxisomal membrane protein PXMP2/4 family.</text>
</comment>